<name>A0A1M5XG05_9FIRM</name>
<keyword evidence="2" id="KW-1185">Reference proteome</keyword>
<evidence type="ECO:0000313" key="1">
    <source>
        <dbReference type="EMBL" id="SHH98444.1"/>
    </source>
</evidence>
<sequence>MKTQYLVIPVSDEDRKRLNYVCTKLGITIEQFFNTALREGEMEILSTDAFKQGGTFWNNEEHPFKNDSE</sequence>
<organism evidence="1 2">
    <name type="scientific">Desulfosporosinus lacus DSM 15449</name>
    <dbReference type="NCBI Taxonomy" id="1121420"/>
    <lineage>
        <taxon>Bacteria</taxon>
        <taxon>Bacillati</taxon>
        <taxon>Bacillota</taxon>
        <taxon>Clostridia</taxon>
        <taxon>Eubacteriales</taxon>
        <taxon>Desulfitobacteriaceae</taxon>
        <taxon>Desulfosporosinus</taxon>
    </lineage>
</organism>
<dbReference type="RefSeq" id="WP_073029572.1">
    <property type="nucleotide sequence ID" value="NZ_FQXJ01000006.1"/>
</dbReference>
<accession>A0A1M5XG05</accession>
<dbReference type="OrthoDB" id="1798895at2"/>
<evidence type="ECO:0000313" key="2">
    <source>
        <dbReference type="Proteomes" id="UP000183954"/>
    </source>
</evidence>
<dbReference type="EMBL" id="FQXJ01000006">
    <property type="protein sequence ID" value="SHH98444.1"/>
    <property type="molecule type" value="Genomic_DNA"/>
</dbReference>
<dbReference type="Proteomes" id="UP000183954">
    <property type="component" value="Unassembled WGS sequence"/>
</dbReference>
<protein>
    <submittedName>
        <fullName evidence="1">Uncharacterized protein</fullName>
    </submittedName>
</protein>
<proteinExistence type="predicted"/>
<gene>
    <name evidence="1" type="ORF">SAMN02746098_01982</name>
</gene>
<dbReference type="STRING" id="1121420.SAMN02746098_01982"/>
<reference evidence="2" key="1">
    <citation type="submission" date="2016-11" db="EMBL/GenBank/DDBJ databases">
        <authorList>
            <person name="Varghese N."/>
            <person name="Submissions S."/>
        </authorList>
    </citation>
    <scope>NUCLEOTIDE SEQUENCE [LARGE SCALE GENOMIC DNA]</scope>
    <source>
        <strain evidence="2">DSM 15449</strain>
    </source>
</reference>
<dbReference type="AlphaFoldDB" id="A0A1M5XG05"/>